<accession>A0A0J0XF81</accession>
<proteinExistence type="predicted"/>
<keyword evidence="3" id="KW-0326">Glycosidase</keyword>
<dbReference type="GO" id="GO:0009277">
    <property type="term" value="C:fungal-type cell wall"/>
    <property type="evidence" value="ECO:0007669"/>
    <property type="project" value="TreeGrafter"/>
</dbReference>
<feature type="signal peptide" evidence="4">
    <location>
        <begin position="1"/>
        <end position="22"/>
    </location>
</feature>
<evidence type="ECO:0000256" key="1">
    <source>
        <dbReference type="ARBA" id="ARBA00022729"/>
    </source>
</evidence>
<feature type="chain" id="PRO_5005245297" evidence="4">
    <location>
        <begin position="23"/>
        <end position="370"/>
    </location>
</feature>
<organism evidence="6 7">
    <name type="scientific">Cutaneotrichosporon oleaginosum</name>
    <dbReference type="NCBI Taxonomy" id="879819"/>
    <lineage>
        <taxon>Eukaryota</taxon>
        <taxon>Fungi</taxon>
        <taxon>Dikarya</taxon>
        <taxon>Basidiomycota</taxon>
        <taxon>Agaricomycotina</taxon>
        <taxon>Tremellomycetes</taxon>
        <taxon>Trichosporonales</taxon>
        <taxon>Trichosporonaceae</taxon>
        <taxon>Cutaneotrichosporon</taxon>
    </lineage>
</organism>
<dbReference type="Gene3D" id="2.60.120.200">
    <property type="match status" value="1"/>
</dbReference>
<dbReference type="PANTHER" id="PTHR10963:SF22">
    <property type="entry name" value="GLYCOSIDASE CRH2-RELATED"/>
    <property type="match status" value="1"/>
</dbReference>
<dbReference type="Proteomes" id="UP000053611">
    <property type="component" value="Unassembled WGS sequence"/>
</dbReference>
<keyword evidence="2" id="KW-0378">Hydrolase</keyword>
<dbReference type="RefSeq" id="XP_018276197.1">
    <property type="nucleotide sequence ID" value="XM_018424196.1"/>
</dbReference>
<evidence type="ECO:0000259" key="5">
    <source>
        <dbReference type="PROSITE" id="PS51762"/>
    </source>
</evidence>
<dbReference type="PANTHER" id="PTHR10963">
    <property type="entry name" value="GLYCOSYL HYDROLASE-RELATED"/>
    <property type="match status" value="1"/>
</dbReference>
<dbReference type="GO" id="GO:0016757">
    <property type="term" value="F:glycosyltransferase activity"/>
    <property type="evidence" value="ECO:0007669"/>
    <property type="project" value="TreeGrafter"/>
</dbReference>
<dbReference type="OrthoDB" id="4781at2759"/>
<dbReference type="SUPFAM" id="SSF49899">
    <property type="entry name" value="Concanavalin A-like lectins/glucanases"/>
    <property type="match status" value="1"/>
</dbReference>
<evidence type="ECO:0000313" key="6">
    <source>
        <dbReference type="EMBL" id="KLT39706.1"/>
    </source>
</evidence>
<dbReference type="PROSITE" id="PS51762">
    <property type="entry name" value="GH16_2"/>
    <property type="match status" value="1"/>
</dbReference>
<gene>
    <name evidence="6" type="ORF">CC85DRAFT_288276</name>
</gene>
<sequence length="370" mass="40126">MWGSLALATIALGAAAPAIAQGATCNQTQACPLSAPCCSPYGYCGKGQFCLGGCEPLYSNKLTSCKPEPVCRDLVTDFNDLSRVLMNGTTYDGNVTSWDWVVDSGKLEPAPNGDGARLTLTEKGGTKISSTRYVHYGLIDFVMQTSNWPGVVSAAITMSDVKDEIDFEWPGAITNQVQSNFFFLGHVNYSDSNGGYHNLSGNTATQFHKYTINWQPEVLEWWIDEKVVRSVKKADTWKESTQQYYFPTTPSRVQISIWPAGIEGAAKGTVEWAGGMIDWSEPDYINNGYFWNTIKEVSVSCTDELPITDDTTGYQFIGNDTDNVPMVGLTNRSTNMRVNGAGAVSPASTGVTLALAASLLLAFPAMAWVA</sequence>
<evidence type="ECO:0000256" key="4">
    <source>
        <dbReference type="SAM" id="SignalP"/>
    </source>
</evidence>
<dbReference type="InterPro" id="IPR000757">
    <property type="entry name" value="Beta-glucanase-like"/>
</dbReference>
<dbReference type="InterPro" id="IPR050546">
    <property type="entry name" value="Glycosyl_Hydrlase_16"/>
</dbReference>
<reference evidence="6 7" key="1">
    <citation type="submission" date="2015-03" db="EMBL/GenBank/DDBJ databases">
        <title>Genomics and transcriptomics of the oil-accumulating basidiomycete yeast T. oleaginosus allow insights into substrate utilization and the diverse evolutionary trajectories of mating systems in fungi.</title>
        <authorList>
            <consortium name="DOE Joint Genome Institute"/>
            <person name="Kourist R."/>
            <person name="Kracht O."/>
            <person name="Bracharz F."/>
            <person name="Lipzen A."/>
            <person name="Nolan M."/>
            <person name="Ohm R."/>
            <person name="Grigoriev I."/>
            <person name="Sun S."/>
            <person name="Heitman J."/>
            <person name="Bruck T."/>
            <person name="Nowrousian M."/>
        </authorList>
    </citation>
    <scope>NUCLEOTIDE SEQUENCE [LARGE SCALE GENOMIC DNA]</scope>
    <source>
        <strain evidence="6 7">IBC0246</strain>
    </source>
</reference>
<dbReference type="STRING" id="879819.A0A0J0XF81"/>
<evidence type="ECO:0000256" key="3">
    <source>
        <dbReference type="ARBA" id="ARBA00023295"/>
    </source>
</evidence>
<dbReference type="GO" id="GO:0005975">
    <property type="term" value="P:carbohydrate metabolic process"/>
    <property type="evidence" value="ECO:0007669"/>
    <property type="project" value="InterPro"/>
</dbReference>
<evidence type="ECO:0000313" key="7">
    <source>
        <dbReference type="Proteomes" id="UP000053611"/>
    </source>
</evidence>
<dbReference type="InterPro" id="IPR013320">
    <property type="entry name" value="ConA-like_dom_sf"/>
</dbReference>
<dbReference type="Pfam" id="PF00722">
    <property type="entry name" value="Glyco_hydro_16"/>
    <property type="match status" value="1"/>
</dbReference>
<dbReference type="GO" id="GO:0031505">
    <property type="term" value="P:fungal-type cell wall organization"/>
    <property type="evidence" value="ECO:0007669"/>
    <property type="project" value="TreeGrafter"/>
</dbReference>
<feature type="domain" description="GH16" evidence="5">
    <location>
        <begin position="56"/>
        <end position="288"/>
    </location>
</feature>
<keyword evidence="7" id="KW-1185">Reference proteome</keyword>
<dbReference type="GO" id="GO:0004553">
    <property type="term" value="F:hydrolase activity, hydrolyzing O-glycosyl compounds"/>
    <property type="evidence" value="ECO:0007669"/>
    <property type="project" value="InterPro"/>
</dbReference>
<name>A0A0J0XF81_9TREE</name>
<protein>
    <submittedName>
        <fullName evidence="6">Putative cell wall organization and biogenesis-related protein</fullName>
    </submittedName>
</protein>
<evidence type="ECO:0000256" key="2">
    <source>
        <dbReference type="ARBA" id="ARBA00022801"/>
    </source>
</evidence>
<dbReference type="AlphaFoldDB" id="A0A0J0XF81"/>
<keyword evidence="1 4" id="KW-0732">Signal</keyword>
<dbReference type="EMBL" id="KQ087251">
    <property type="protein sequence ID" value="KLT39706.1"/>
    <property type="molecule type" value="Genomic_DNA"/>
</dbReference>
<dbReference type="GeneID" id="28984799"/>